<keyword evidence="3" id="KW-0812">Transmembrane</keyword>
<keyword evidence="3" id="KW-1133">Transmembrane helix</keyword>
<dbReference type="SMART" id="SM00267">
    <property type="entry name" value="GGDEF"/>
    <property type="match status" value="1"/>
</dbReference>
<evidence type="ECO:0000259" key="4">
    <source>
        <dbReference type="PROSITE" id="PS50885"/>
    </source>
</evidence>
<dbReference type="SUPFAM" id="SSF55073">
    <property type="entry name" value="Nucleotide cyclase"/>
    <property type="match status" value="1"/>
</dbReference>
<gene>
    <name evidence="6" type="ORF">GRI91_10200</name>
</gene>
<comment type="caution">
    <text evidence="6">The sequence shown here is derived from an EMBL/GenBank/DDBJ whole genome shotgun (WGS) entry which is preliminary data.</text>
</comment>
<accession>A0A6I4T5H4</accession>
<protein>
    <recommendedName>
        <fullName evidence="1">diguanylate cyclase</fullName>
        <ecNumber evidence="1">2.7.7.65</ecNumber>
    </recommendedName>
</protein>
<dbReference type="GO" id="GO:0016020">
    <property type="term" value="C:membrane"/>
    <property type="evidence" value="ECO:0007669"/>
    <property type="project" value="InterPro"/>
</dbReference>
<dbReference type="GO" id="GO:0007165">
    <property type="term" value="P:signal transduction"/>
    <property type="evidence" value="ECO:0007669"/>
    <property type="project" value="InterPro"/>
</dbReference>
<dbReference type="OrthoDB" id="384661at2"/>
<dbReference type="SUPFAM" id="SSF158472">
    <property type="entry name" value="HAMP domain-like"/>
    <property type="match status" value="1"/>
</dbReference>
<proteinExistence type="predicted"/>
<organism evidence="6 7">
    <name type="scientific">Altericroceibacterium endophyticum</name>
    <dbReference type="NCBI Taxonomy" id="1808508"/>
    <lineage>
        <taxon>Bacteria</taxon>
        <taxon>Pseudomonadati</taxon>
        <taxon>Pseudomonadota</taxon>
        <taxon>Alphaproteobacteria</taxon>
        <taxon>Sphingomonadales</taxon>
        <taxon>Erythrobacteraceae</taxon>
        <taxon>Altericroceibacterium</taxon>
    </lineage>
</organism>
<dbReference type="Gene3D" id="6.10.340.10">
    <property type="match status" value="1"/>
</dbReference>
<dbReference type="InterPro" id="IPR043128">
    <property type="entry name" value="Rev_trsase/Diguanyl_cyclase"/>
</dbReference>
<feature type="domain" description="HAMP" evidence="4">
    <location>
        <begin position="413"/>
        <end position="471"/>
    </location>
</feature>
<dbReference type="PROSITE" id="PS50887">
    <property type="entry name" value="GGDEF"/>
    <property type="match status" value="1"/>
</dbReference>
<dbReference type="Gene3D" id="3.30.450.20">
    <property type="entry name" value="PAS domain"/>
    <property type="match status" value="2"/>
</dbReference>
<dbReference type="Pfam" id="PF00672">
    <property type="entry name" value="HAMP"/>
    <property type="match status" value="1"/>
</dbReference>
<comment type="catalytic activity">
    <reaction evidence="2">
        <text>2 GTP = 3',3'-c-di-GMP + 2 diphosphate</text>
        <dbReference type="Rhea" id="RHEA:24898"/>
        <dbReference type="ChEBI" id="CHEBI:33019"/>
        <dbReference type="ChEBI" id="CHEBI:37565"/>
        <dbReference type="ChEBI" id="CHEBI:58805"/>
        <dbReference type="EC" id="2.7.7.65"/>
    </reaction>
</comment>
<dbReference type="CDD" id="cd18774">
    <property type="entry name" value="PDC2_HK_sensor"/>
    <property type="match status" value="1"/>
</dbReference>
<dbReference type="Gene3D" id="3.30.70.270">
    <property type="match status" value="1"/>
</dbReference>
<reference evidence="6 7" key="1">
    <citation type="submission" date="2019-12" db="EMBL/GenBank/DDBJ databases">
        <title>Genomic-based taxomic classification of the family Erythrobacteraceae.</title>
        <authorList>
            <person name="Xu L."/>
        </authorList>
    </citation>
    <scope>NUCLEOTIDE SEQUENCE [LARGE SCALE GENOMIC DNA]</scope>
    <source>
        <strain evidence="6 7">LMG 29518</strain>
    </source>
</reference>
<dbReference type="AlphaFoldDB" id="A0A6I4T5H4"/>
<dbReference type="EMBL" id="WTYT01000004">
    <property type="protein sequence ID" value="MXO66126.1"/>
    <property type="molecule type" value="Genomic_DNA"/>
</dbReference>
<feature type="transmembrane region" description="Helical" evidence="3">
    <location>
        <begin position="391"/>
        <end position="411"/>
    </location>
</feature>
<dbReference type="PANTHER" id="PTHR45138">
    <property type="entry name" value="REGULATORY COMPONENTS OF SENSORY TRANSDUCTION SYSTEM"/>
    <property type="match status" value="1"/>
</dbReference>
<keyword evidence="3" id="KW-0472">Membrane</keyword>
<dbReference type="PROSITE" id="PS50885">
    <property type="entry name" value="HAMP"/>
    <property type="match status" value="1"/>
</dbReference>
<dbReference type="CDD" id="cd06225">
    <property type="entry name" value="HAMP"/>
    <property type="match status" value="1"/>
</dbReference>
<dbReference type="Pfam" id="PF00990">
    <property type="entry name" value="GGDEF"/>
    <property type="match status" value="1"/>
</dbReference>
<evidence type="ECO:0000256" key="1">
    <source>
        <dbReference type="ARBA" id="ARBA00012528"/>
    </source>
</evidence>
<dbReference type="CDD" id="cd01949">
    <property type="entry name" value="GGDEF"/>
    <property type="match status" value="1"/>
</dbReference>
<dbReference type="GO" id="GO:0052621">
    <property type="term" value="F:diguanylate cyclase activity"/>
    <property type="evidence" value="ECO:0007669"/>
    <property type="project" value="UniProtKB-EC"/>
</dbReference>
<evidence type="ECO:0000313" key="6">
    <source>
        <dbReference type="EMBL" id="MXO66126.1"/>
    </source>
</evidence>
<evidence type="ECO:0000259" key="5">
    <source>
        <dbReference type="PROSITE" id="PS50887"/>
    </source>
</evidence>
<evidence type="ECO:0000313" key="7">
    <source>
        <dbReference type="Proteomes" id="UP000438476"/>
    </source>
</evidence>
<dbReference type="InterPro" id="IPR003660">
    <property type="entry name" value="HAMP_dom"/>
</dbReference>
<dbReference type="InterPro" id="IPR050469">
    <property type="entry name" value="Diguanylate_Cyclase"/>
</dbReference>
<dbReference type="InterPro" id="IPR000160">
    <property type="entry name" value="GGDEF_dom"/>
</dbReference>
<evidence type="ECO:0000256" key="2">
    <source>
        <dbReference type="ARBA" id="ARBA00034247"/>
    </source>
</evidence>
<dbReference type="RefSeq" id="WP_160736567.1">
    <property type="nucleotide sequence ID" value="NZ_WTYT01000004.1"/>
</dbReference>
<dbReference type="PANTHER" id="PTHR45138:SF9">
    <property type="entry name" value="DIGUANYLATE CYCLASE DGCM-RELATED"/>
    <property type="match status" value="1"/>
</dbReference>
<dbReference type="EC" id="2.7.7.65" evidence="1"/>
<evidence type="ECO:0000256" key="3">
    <source>
        <dbReference type="SAM" id="Phobius"/>
    </source>
</evidence>
<keyword evidence="7" id="KW-1185">Reference proteome</keyword>
<dbReference type="InterPro" id="IPR029787">
    <property type="entry name" value="Nucleotide_cyclase"/>
</dbReference>
<sequence>MILSSDIGGEREGAQAARIAAESGGLVNERPRLSFIADIAARLVAVSCLGTIAIAGTAFFYLDKQIERSTLENLSDYVAERGRSESELFERADRYLTLFKQQYLELYSNPETLSKLDFDKYYMRTGNQSWRLKPRYYNGWQDTNGLTHSGTSAFVGSEAMPLDGDIKRRLVLGYMLVDRYGPAWVGEFANLHASLPEGALIIHWPGVPWGLDADANLTMSEGTVVGSTLKRFNPERKNVWTSLYFDKTAQAWTVTYMMPVDAPDGQHLITPSFDIELNDLVRRVTTTHPYGGYSMILSRQGNVVAHPAHLADALSEAGQLSIDELGDPVVKHVYDRLFEADIPQTGSARVISAPEIGAYIGATQLAGPDWWLITVYPESIVTKNVRDAANMLFMLILALSALLIISVMVVLRRSIARPLKALKDASERIASGDYKSIARGELALPEDRKDEIGLLSRSFRGMAEKIGEANRDLEQAVIDRTIELELANQKLRDLSLKDSLTGALNRRAFDRDLDEALRRSDDVVLTLFDIDYFKLFNDTYGHAAGDEALRRVTTILRAALPLGRVYRYGGEEIAVLQVSSDPKEALHAAAQAAKTVANIAMPHEASEFGVITISGGSALLKTYSESAEMALNAADRALYRAKNAGRNRVFSAELTTAS</sequence>
<dbReference type="Proteomes" id="UP000438476">
    <property type="component" value="Unassembled WGS sequence"/>
</dbReference>
<dbReference type="NCBIfam" id="TIGR00254">
    <property type="entry name" value="GGDEF"/>
    <property type="match status" value="1"/>
</dbReference>
<feature type="transmembrane region" description="Helical" evidence="3">
    <location>
        <begin position="39"/>
        <end position="62"/>
    </location>
</feature>
<feature type="domain" description="GGDEF" evidence="5">
    <location>
        <begin position="521"/>
        <end position="654"/>
    </location>
</feature>
<dbReference type="SMART" id="SM00304">
    <property type="entry name" value="HAMP"/>
    <property type="match status" value="1"/>
</dbReference>
<name>A0A6I4T5H4_9SPHN</name>